<organism evidence="1 2">
    <name type="scientific">Eumeta variegata</name>
    <name type="common">Bagworm moth</name>
    <name type="synonym">Eumeta japonica</name>
    <dbReference type="NCBI Taxonomy" id="151549"/>
    <lineage>
        <taxon>Eukaryota</taxon>
        <taxon>Metazoa</taxon>
        <taxon>Ecdysozoa</taxon>
        <taxon>Arthropoda</taxon>
        <taxon>Hexapoda</taxon>
        <taxon>Insecta</taxon>
        <taxon>Pterygota</taxon>
        <taxon>Neoptera</taxon>
        <taxon>Endopterygota</taxon>
        <taxon>Lepidoptera</taxon>
        <taxon>Glossata</taxon>
        <taxon>Ditrysia</taxon>
        <taxon>Tineoidea</taxon>
        <taxon>Psychidae</taxon>
        <taxon>Oiketicinae</taxon>
        <taxon>Eumeta</taxon>
    </lineage>
</organism>
<accession>A0A4C1XG72</accession>
<comment type="caution">
    <text evidence="1">The sequence shown here is derived from an EMBL/GenBank/DDBJ whole genome shotgun (WGS) entry which is preliminary data.</text>
</comment>
<evidence type="ECO:0000313" key="1">
    <source>
        <dbReference type="EMBL" id="GBP62183.1"/>
    </source>
</evidence>
<dbReference type="AlphaFoldDB" id="A0A4C1XG72"/>
<proteinExistence type="predicted"/>
<name>A0A4C1XG72_EUMVA</name>
<dbReference type="EMBL" id="BGZK01000834">
    <property type="protein sequence ID" value="GBP62183.1"/>
    <property type="molecule type" value="Genomic_DNA"/>
</dbReference>
<keyword evidence="2" id="KW-1185">Reference proteome</keyword>
<gene>
    <name evidence="1" type="ORF">EVAR_42500_1</name>
</gene>
<protein>
    <submittedName>
        <fullName evidence="1">Uncharacterized protein</fullName>
    </submittedName>
</protein>
<sequence>MYIRGVSDARSDLGLRRSVETATRLHLAGYRKWIYGSACALTSICQLALRIPSRHDHFKKYPDGACAYWQCNRQGDREGEVYTSARAYIAARSTPRGT</sequence>
<evidence type="ECO:0000313" key="2">
    <source>
        <dbReference type="Proteomes" id="UP000299102"/>
    </source>
</evidence>
<reference evidence="1 2" key="1">
    <citation type="journal article" date="2019" name="Commun. Biol.">
        <title>The bagworm genome reveals a unique fibroin gene that provides high tensile strength.</title>
        <authorList>
            <person name="Kono N."/>
            <person name="Nakamura H."/>
            <person name="Ohtoshi R."/>
            <person name="Tomita M."/>
            <person name="Numata K."/>
            <person name="Arakawa K."/>
        </authorList>
    </citation>
    <scope>NUCLEOTIDE SEQUENCE [LARGE SCALE GENOMIC DNA]</scope>
</reference>
<dbReference type="Proteomes" id="UP000299102">
    <property type="component" value="Unassembled WGS sequence"/>
</dbReference>